<dbReference type="EMBL" id="LCTV02000001">
    <property type="protein sequence ID" value="PRQ77820.1"/>
    <property type="molecule type" value="Genomic_DNA"/>
</dbReference>
<evidence type="ECO:0000313" key="3">
    <source>
        <dbReference type="Proteomes" id="UP000239560"/>
    </source>
</evidence>
<evidence type="ECO:0000313" key="2">
    <source>
        <dbReference type="EMBL" id="PRQ77820.1"/>
    </source>
</evidence>
<reference evidence="2 3" key="1">
    <citation type="journal article" date="2018" name="Elife">
        <title>Functional genomics of lipid metabolism in the oleaginous yeast Rhodosporidium toruloides.</title>
        <authorList>
            <person name="Coradetti S.T."/>
            <person name="Pinel D."/>
            <person name="Geiselman G."/>
            <person name="Ito M."/>
            <person name="Mondo S."/>
            <person name="Reilly M.C."/>
            <person name="Cheng Y.F."/>
            <person name="Bauer S."/>
            <person name="Grigoriev I."/>
            <person name="Gladden J.M."/>
            <person name="Simmons B.A."/>
            <person name="Brem R."/>
            <person name="Arkin A.P."/>
            <person name="Skerker J.M."/>
        </authorList>
    </citation>
    <scope>NUCLEOTIDE SEQUENCE [LARGE SCALE GENOMIC DNA]</scope>
    <source>
        <strain evidence="2 3">NBRC 0880</strain>
    </source>
</reference>
<dbReference type="Proteomes" id="UP000239560">
    <property type="component" value="Unassembled WGS sequence"/>
</dbReference>
<sequence>MSPQPKNEPAIAPAPSSSSADPPPFNCHPSLPQEILDSWRDFNPEWLKDPILMPDEVPDDWIDVEPLEWPPGLFDDAKDSGAAAKADGGEKTEEYWSGGVDIAIPLLVFVPLLPSSCACCSTTSRTSTFFPHSSPETSSQACGDLSDCPAIVAVVGSFLLLVAILLSPKTLSPVSPRSPHARRRQASPPILYDRSQHRSTRLRNRSRPAAFLASLAASLTMSPAHVQPLTWERFSPAQPETRLPDERRAKASPPPPSLSAQAGFKALVAQKLGVGAIFGGKAGEGGAAGGRVEPECWLIVNWKRETRSLLDFAPPRKVVVFPPSSLPTATARL</sequence>
<feature type="region of interest" description="Disordered" evidence="1">
    <location>
        <begin position="171"/>
        <end position="203"/>
    </location>
</feature>
<feature type="region of interest" description="Disordered" evidence="1">
    <location>
        <begin position="1"/>
        <end position="31"/>
    </location>
</feature>
<feature type="compositionally biased region" description="Low complexity" evidence="1">
    <location>
        <begin position="9"/>
        <end position="20"/>
    </location>
</feature>
<organism evidence="2 3">
    <name type="scientific">Rhodotorula toruloides</name>
    <name type="common">Yeast</name>
    <name type="synonym">Rhodosporidium toruloides</name>
    <dbReference type="NCBI Taxonomy" id="5286"/>
    <lineage>
        <taxon>Eukaryota</taxon>
        <taxon>Fungi</taxon>
        <taxon>Dikarya</taxon>
        <taxon>Basidiomycota</taxon>
        <taxon>Pucciniomycotina</taxon>
        <taxon>Microbotryomycetes</taxon>
        <taxon>Sporidiobolales</taxon>
        <taxon>Sporidiobolaceae</taxon>
        <taxon>Rhodotorula</taxon>
    </lineage>
</organism>
<dbReference type="AlphaFoldDB" id="A0A2T0AIN7"/>
<protein>
    <submittedName>
        <fullName evidence="2">Proteophosphoglycan ppg4</fullName>
    </submittedName>
</protein>
<gene>
    <name evidence="2" type="ORF">AAT19DRAFT_8888</name>
</gene>
<name>A0A2T0AIN7_RHOTO</name>
<proteinExistence type="predicted"/>
<feature type="region of interest" description="Disordered" evidence="1">
    <location>
        <begin position="230"/>
        <end position="259"/>
    </location>
</feature>
<accession>A0A2T0AIN7</accession>
<comment type="caution">
    <text evidence="2">The sequence shown here is derived from an EMBL/GenBank/DDBJ whole genome shotgun (WGS) entry which is preliminary data.</text>
</comment>
<evidence type="ECO:0000256" key="1">
    <source>
        <dbReference type="SAM" id="MobiDB-lite"/>
    </source>
</evidence>
<dbReference type="OrthoDB" id="10359216at2759"/>